<dbReference type="GO" id="GO:0008893">
    <property type="term" value="F:guanosine-3',5'-bis(diphosphate) 3'-diphosphatase activity"/>
    <property type="evidence" value="ECO:0007669"/>
    <property type="project" value="TreeGrafter"/>
</dbReference>
<reference evidence="1 2" key="1">
    <citation type="submission" date="2018-06" db="EMBL/GenBank/DDBJ databases">
        <title>Paenibacillus imtechensis sp. nov.</title>
        <authorList>
            <person name="Pinnaka A.K."/>
            <person name="Singh H."/>
            <person name="Kaur M."/>
        </authorList>
    </citation>
    <scope>NUCLEOTIDE SEQUENCE [LARGE SCALE GENOMIC DNA]</scope>
    <source>
        <strain evidence="1 2">SMB1</strain>
    </source>
</reference>
<proteinExistence type="predicted"/>
<accession>A0A2W1LI17</accession>
<keyword evidence="2" id="KW-1185">Reference proteome</keyword>
<keyword evidence="1" id="KW-0418">Kinase</keyword>
<dbReference type="GO" id="GO:0016301">
    <property type="term" value="F:kinase activity"/>
    <property type="evidence" value="ECO:0007669"/>
    <property type="project" value="UniProtKB-KW"/>
</dbReference>
<dbReference type="Gene3D" id="1.10.3210.10">
    <property type="entry name" value="Hypothetical protein af1432"/>
    <property type="match status" value="1"/>
</dbReference>
<evidence type="ECO:0000313" key="1">
    <source>
        <dbReference type="EMBL" id="PZD94595.1"/>
    </source>
</evidence>
<keyword evidence="1" id="KW-0808">Transferase</keyword>
<dbReference type="InterPro" id="IPR052194">
    <property type="entry name" value="MESH1"/>
</dbReference>
<name>A0A2W1LI17_9BACL</name>
<comment type="caution">
    <text evidence="1">The sequence shown here is derived from an EMBL/GenBank/DDBJ whole genome shotgun (WGS) entry which is preliminary data.</text>
</comment>
<dbReference type="PANTHER" id="PTHR46246:SF1">
    <property type="entry name" value="GUANOSINE-3',5'-BIS(DIPHOSPHATE) 3'-PYROPHOSPHOHYDROLASE MESH1"/>
    <property type="match status" value="1"/>
</dbReference>
<protein>
    <submittedName>
        <fullName evidence="1">GTP pyrophosphokinase</fullName>
    </submittedName>
</protein>
<dbReference type="Proteomes" id="UP000249522">
    <property type="component" value="Unassembled WGS sequence"/>
</dbReference>
<gene>
    <name evidence="1" type="ORF">DNH61_16660</name>
</gene>
<dbReference type="EMBL" id="QKRB01000051">
    <property type="protein sequence ID" value="PZD94595.1"/>
    <property type="molecule type" value="Genomic_DNA"/>
</dbReference>
<dbReference type="RefSeq" id="WP_111147817.1">
    <property type="nucleotide sequence ID" value="NZ_QKRB01000051.1"/>
</dbReference>
<dbReference type="SUPFAM" id="SSF109604">
    <property type="entry name" value="HD-domain/PDEase-like"/>
    <property type="match status" value="1"/>
</dbReference>
<organism evidence="1 2">
    <name type="scientific">Paenibacillus sambharensis</name>
    <dbReference type="NCBI Taxonomy" id="1803190"/>
    <lineage>
        <taxon>Bacteria</taxon>
        <taxon>Bacillati</taxon>
        <taxon>Bacillota</taxon>
        <taxon>Bacilli</taxon>
        <taxon>Bacillales</taxon>
        <taxon>Paenibacillaceae</taxon>
        <taxon>Paenibacillus</taxon>
    </lineage>
</organism>
<sequence>MATLAKAIALAASAHEGQTDRGGSPYVFHPIRLMLRAVTGEEQIIAVLHDTIEDTSLTLEDLRKEGFSDSVVEAVDSLSRREEEDYDAFILRIKQNPLASRVKILDLLDNIEQTKKKKPSEKTHKRLDKYSRALDTLLT</sequence>
<dbReference type="OrthoDB" id="9802385at2"/>
<evidence type="ECO:0000313" key="2">
    <source>
        <dbReference type="Proteomes" id="UP000249522"/>
    </source>
</evidence>
<dbReference type="PANTHER" id="PTHR46246">
    <property type="entry name" value="GUANOSINE-3',5'-BIS(DIPHOSPHATE) 3'-PYROPHOSPHOHYDROLASE MESH1"/>
    <property type="match status" value="1"/>
</dbReference>
<dbReference type="AlphaFoldDB" id="A0A2W1LI17"/>